<reference evidence="1" key="2">
    <citation type="journal article" date="2023" name="Science">
        <title>Genomic signatures of disease resistance in endangered staghorn corals.</title>
        <authorList>
            <person name="Vollmer S.V."/>
            <person name="Selwyn J.D."/>
            <person name="Despard B.A."/>
            <person name="Roesel C.L."/>
        </authorList>
    </citation>
    <scope>NUCLEOTIDE SEQUENCE</scope>
    <source>
        <strain evidence="1">K2</strain>
    </source>
</reference>
<sequence>MLDDDNRPERRTAFIGREVLLTGIDVAVLQGTKFAVQGELQEGEYTILWIGKPEGPRQAGVAFAIRFTPY</sequence>
<name>A0AAD9V007_ACRCE</name>
<evidence type="ECO:0000313" key="1">
    <source>
        <dbReference type="EMBL" id="KAK2556171.1"/>
    </source>
</evidence>
<protein>
    <submittedName>
        <fullName evidence="1">Uncharacterized protein</fullName>
    </submittedName>
</protein>
<keyword evidence="2" id="KW-1185">Reference proteome</keyword>
<dbReference type="Proteomes" id="UP001249851">
    <property type="component" value="Unassembled WGS sequence"/>
</dbReference>
<proteinExistence type="predicted"/>
<dbReference type="EMBL" id="JARQWQ010000057">
    <property type="protein sequence ID" value="KAK2556171.1"/>
    <property type="molecule type" value="Genomic_DNA"/>
</dbReference>
<accession>A0AAD9V007</accession>
<dbReference type="AlphaFoldDB" id="A0AAD9V007"/>
<gene>
    <name evidence="1" type="ORF">P5673_021768</name>
</gene>
<organism evidence="1 2">
    <name type="scientific">Acropora cervicornis</name>
    <name type="common">Staghorn coral</name>
    <dbReference type="NCBI Taxonomy" id="6130"/>
    <lineage>
        <taxon>Eukaryota</taxon>
        <taxon>Metazoa</taxon>
        <taxon>Cnidaria</taxon>
        <taxon>Anthozoa</taxon>
        <taxon>Hexacorallia</taxon>
        <taxon>Scleractinia</taxon>
        <taxon>Astrocoeniina</taxon>
        <taxon>Acroporidae</taxon>
        <taxon>Acropora</taxon>
    </lineage>
</organism>
<reference evidence="1" key="1">
    <citation type="journal article" date="2023" name="G3 (Bethesda)">
        <title>Whole genome assembly and annotation of the endangered Caribbean coral Acropora cervicornis.</title>
        <authorList>
            <person name="Selwyn J.D."/>
            <person name="Vollmer S.V."/>
        </authorList>
    </citation>
    <scope>NUCLEOTIDE SEQUENCE</scope>
    <source>
        <strain evidence="1">K2</strain>
    </source>
</reference>
<evidence type="ECO:0000313" key="2">
    <source>
        <dbReference type="Proteomes" id="UP001249851"/>
    </source>
</evidence>
<comment type="caution">
    <text evidence="1">The sequence shown here is derived from an EMBL/GenBank/DDBJ whole genome shotgun (WGS) entry which is preliminary data.</text>
</comment>